<dbReference type="EMBL" id="JAXIVS010000021">
    <property type="protein sequence ID" value="MDY7232518.1"/>
    <property type="molecule type" value="Genomic_DNA"/>
</dbReference>
<organism evidence="1 2">
    <name type="scientific">Hyalangium rubrum</name>
    <dbReference type="NCBI Taxonomy" id="3103134"/>
    <lineage>
        <taxon>Bacteria</taxon>
        <taxon>Pseudomonadati</taxon>
        <taxon>Myxococcota</taxon>
        <taxon>Myxococcia</taxon>
        <taxon>Myxococcales</taxon>
        <taxon>Cystobacterineae</taxon>
        <taxon>Archangiaceae</taxon>
        <taxon>Hyalangium</taxon>
    </lineage>
</organism>
<comment type="caution">
    <text evidence="1">The sequence shown here is derived from an EMBL/GenBank/DDBJ whole genome shotgun (WGS) entry which is preliminary data.</text>
</comment>
<keyword evidence="2" id="KW-1185">Reference proteome</keyword>
<evidence type="ECO:0000313" key="2">
    <source>
        <dbReference type="Proteomes" id="UP001291309"/>
    </source>
</evidence>
<reference evidence="1 2" key="1">
    <citation type="submission" date="2023-12" db="EMBL/GenBank/DDBJ databases">
        <title>the genome sequence of Hyalangium sp. s54d21.</title>
        <authorList>
            <person name="Zhang X."/>
        </authorList>
    </citation>
    <scope>NUCLEOTIDE SEQUENCE [LARGE SCALE GENOMIC DNA]</scope>
    <source>
        <strain evidence="2">s54d21</strain>
    </source>
</reference>
<name>A0ABU5HGE2_9BACT</name>
<proteinExistence type="predicted"/>
<gene>
    <name evidence="1" type="ORF">SYV04_39390</name>
</gene>
<evidence type="ECO:0000313" key="1">
    <source>
        <dbReference type="EMBL" id="MDY7232518.1"/>
    </source>
</evidence>
<dbReference type="RefSeq" id="WP_321551232.1">
    <property type="nucleotide sequence ID" value="NZ_JAXIVS010000021.1"/>
</dbReference>
<protein>
    <submittedName>
        <fullName evidence="1">Uncharacterized protein</fullName>
    </submittedName>
</protein>
<accession>A0ABU5HGE2</accession>
<dbReference type="Proteomes" id="UP001291309">
    <property type="component" value="Unassembled WGS sequence"/>
</dbReference>
<sequence>MSYWLMRRRGWWLYPEIGLAFEVMNDRIIYMAIVAAQPETSLLQNFVAQFRPFSGLVRHRHGTERTSNLQEQTFRDAFGAPVYEDRDPEEIVVTFRVNEVDVETEFLPNGRLKHLALFPT</sequence>